<organism evidence="1 2">
    <name type="scientific">Pseudomonas kulmbachensis</name>
    <dbReference type="NCBI Taxonomy" id="3043408"/>
    <lineage>
        <taxon>Bacteria</taxon>
        <taxon>Pseudomonadati</taxon>
        <taxon>Pseudomonadota</taxon>
        <taxon>Gammaproteobacteria</taxon>
        <taxon>Pseudomonadales</taxon>
        <taxon>Pseudomonadaceae</taxon>
        <taxon>Pseudomonas</taxon>
    </lineage>
</organism>
<gene>
    <name evidence="1" type="ORF">ACHMWK_10630</name>
</gene>
<reference evidence="1 2" key="1">
    <citation type="submission" date="2024-10" db="EMBL/GenBank/DDBJ databases">
        <title>Aeromonas and Pseudomonas from the Cagarras Archipelago, Rio de Janeiro, Brazil.</title>
        <authorList>
            <person name="Canellas A.L.B."/>
            <person name="Laport M.S."/>
        </authorList>
    </citation>
    <scope>NUCLEOTIDE SEQUENCE [LARGE SCALE GENOMIC DNA]</scope>
    <source>
        <strain evidence="1 2">CPF-4</strain>
    </source>
</reference>
<keyword evidence="2" id="KW-1185">Reference proteome</keyword>
<dbReference type="EMBL" id="JBINXB010000011">
    <property type="protein sequence ID" value="MFH6566416.1"/>
    <property type="molecule type" value="Genomic_DNA"/>
</dbReference>
<dbReference type="Proteomes" id="UP001609821">
    <property type="component" value="Unassembled WGS sequence"/>
</dbReference>
<sequence>MVSLNAVPIVGRDFAFKAAQAVQGTAEFRNVDFRNALRFLDVLTRKGRLLNVSDRDNVVRQIAAHICRCGTYPPLVVFAQYSLALTNVVTFVTSSNMEFFKVTEVIRRLLRVLAKARTEDISLYDSGDVSGFSLFVRREFKRETKWVGAYGYPCTTALRLERGKHPSEYC</sequence>
<proteinExistence type="predicted"/>
<evidence type="ECO:0000313" key="1">
    <source>
        <dbReference type="EMBL" id="MFH6566416.1"/>
    </source>
</evidence>
<accession>A0ABW7LXL9</accession>
<protein>
    <submittedName>
        <fullName evidence="1">Uncharacterized protein</fullName>
    </submittedName>
</protein>
<comment type="caution">
    <text evidence="1">The sequence shown here is derived from an EMBL/GenBank/DDBJ whole genome shotgun (WGS) entry which is preliminary data.</text>
</comment>
<evidence type="ECO:0000313" key="2">
    <source>
        <dbReference type="Proteomes" id="UP001609821"/>
    </source>
</evidence>
<name>A0ABW7LXL9_9PSED</name>
<dbReference type="RefSeq" id="WP_261738819.1">
    <property type="nucleotide sequence ID" value="NZ_CAVMKE010000007.1"/>
</dbReference>